<dbReference type="PANTHER" id="PTHR37187">
    <property type="entry name" value="EXPRESSED PROTEIN"/>
    <property type="match status" value="1"/>
</dbReference>
<evidence type="ECO:0000256" key="1">
    <source>
        <dbReference type="SAM" id="MobiDB-lite"/>
    </source>
</evidence>
<dbReference type="PANTHER" id="PTHR37187:SF7">
    <property type="entry name" value="EXPRESSED PROTEIN"/>
    <property type="match status" value="1"/>
</dbReference>
<protein>
    <submittedName>
        <fullName evidence="2">Uncharacterized protein</fullName>
    </submittedName>
</protein>
<proteinExistence type="predicted"/>
<gene>
    <name evidence="2" type="ORF">ILEXP_LOCUS63</name>
</gene>
<feature type="compositionally biased region" description="Basic and acidic residues" evidence="1">
    <location>
        <begin position="45"/>
        <end position="67"/>
    </location>
</feature>
<name>A0ABC8QKN6_9AQUA</name>
<organism evidence="2 3">
    <name type="scientific">Ilex paraguariensis</name>
    <name type="common">yerba mate</name>
    <dbReference type="NCBI Taxonomy" id="185542"/>
    <lineage>
        <taxon>Eukaryota</taxon>
        <taxon>Viridiplantae</taxon>
        <taxon>Streptophyta</taxon>
        <taxon>Embryophyta</taxon>
        <taxon>Tracheophyta</taxon>
        <taxon>Spermatophyta</taxon>
        <taxon>Magnoliopsida</taxon>
        <taxon>eudicotyledons</taxon>
        <taxon>Gunneridae</taxon>
        <taxon>Pentapetalae</taxon>
        <taxon>asterids</taxon>
        <taxon>campanulids</taxon>
        <taxon>Aquifoliales</taxon>
        <taxon>Aquifoliaceae</taxon>
        <taxon>Ilex</taxon>
    </lineage>
</organism>
<reference evidence="2 3" key="1">
    <citation type="submission" date="2024-02" db="EMBL/GenBank/DDBJ databases">
        <authorList>
            <person name="Vignale AGUSTIN F."/>
            <person name="Sosa J E."/>
            <person name="Modenutti C."/>
        </authorList>
    </citation>
    <scope>NUCLEOTIDE SEQUENCE [LARGE SCALE GENOMIC DNA]</scope>
</reference>
<keyword evidence="3" id="KW-1185">Reference proteome</keyword>
<dbReference type="EMBL" id="CAUOFW020000001">
    <property type="protein sequence ID" value="CAK9133188.1"/>
    <property type="molecule type" value="Genomic_DNA"/>
</dbReference>
<accession>A0ABC8QKN6</accession>
<evidence type="ECO:0000313" key="3">
    <source>
        <dbReference type="Proteomes" id="UP001642360"/>
    </source>
</evidence>
<comment type="caution">
    <text evidence="2">The sequence shown here is derived from an EMBL/GenBank/DDBJ whole genome shotgun (WGS) entry which is preliminary data.</text>
</comment>
<dbReference type="Proteomes" id="UP001642360">
    <property type="component" value="Unassembled WGS sequence"/>
</dbReference>
<evidence type="ECO:0000313" key="2">
    <source>
        <dbReference type="EMBL" id="CAK9133188.1"/>
    </source>
</evidence>
<feature type="region of interest" description="Disordered" evidence="1">
    <location>
        <begin position="19"/>
        <end position="67"/>
    </location>
</feature>
<sequence length="189" mass="20059">MAETTRTVAEMGNEIVREIVTQEKSEPPKEIHEGNSSRTHVVGSKKSEKDKVVADSVADREPPAESVEHVVSLSESVAQVANDPVEKIVGLSDENNEVSTVLKDLGSTVEGFEEATLPISDENVGEKAGSLLRPAGVHGDDSGDSGESHMVTEIPRSTDDQPFVGATPSTRTSWMGCCGLCDVLRGSTQ</sequence>
<feature type="compositionally biased region" description="Basic and acidic residues" evidence="1">
    <location>
        <begin position="19"/>
        <end position="35"/>
    </location>
</feature>
<feature type="region of interest" description="Disordered" evidence="1">
    <location>
        <begin position="131"/>
        <end position="169"/>
    </location>
</feature>
<dbReference type="AlphaFoldDB" id="A0ABC8QKN6"/>